<evidence type="ECO:0000313" key="1">
    <source>
        <dbReference type="EMBL" id="KIX96521.1"/>
    </source>
</evidence>
<dbReference type="AlphaFoldDB" id="A0A0D2IHK6"/>
<organism evidence="1 2">
    <name type="scientific">Fonsecaea multimorphosa CBS 102226</name>
    <dbReference type="NCBI Taxonomy" id="1442371"/>
    <lineage>
        <taxon>Eukaryota</taxon>
        <taxon>Fungi</taxon>
        <taxon>Dikarya</taxon>
        <taxon>Ascomycota</taxon>
        <taxon>Pezizomycotina</taxon>
        <taxon>Eurotiomycetes</taxon>
        <taxon>Chaetothyriomycetidae</taxon>
        <taxon>Chaetothyriales</taxon>
        <taxon>Herpotrichiellaceae</taxon>
        <taxon>Fonsecaea</taxon>
    </lineage>
</organism>
<dbReference type="InterPro" id="IPR029063">
    <property type="entry name" value="SAM-dependent_MTases_sf"/>
</dbReference>
<dbReference type="PANTHER" id="PTHR45036">
    <property type="entry name" value="METHYLTRANSFERASE LIKE 7B"/>
    <property type="match status" value="1"/>
</dbReference>
<dbReference type="EMBL" id="KN848077">
    <property type="protein sequence ID" value="KIX96521.1"/>
    <property type="molecule type" value="Genomic_DNA"/>
</dbReference>
<dbReference type="VEuPathDB" id="FungiDB:Z520_07787"/>
<evidence type="ECO:0000313" key="2">
    <source>
        <dbReference type="Proteomes" id="UP000053411"/>
    </source>
</evidence>
<proteinExistence type="predicted"/>
<dbReference type="Pfam" id="PF13489">
    <property type="entry name" value="Methyltransf_23"/>
    <property type="match status" value="1"/>
</dbReference>
<sequence>MPWPPLQQRLFNLLEPSFLLVPSAISFITTAFQFYILQFNLPTASNFKTVRDDAFSKFWTKVTGTLAPVDPPPPPQGSATLIPPLLSRAHGVVLDIGPGSGTYVSLFSDNPNISAVYGAEPTPGLHSTLQLRIDEAKLTGKYHILHCSADKAELLAALAKEGVKPSPNGMFDTIACVRVLCSVPNLEHTVAELYSLLRPGGELLIVEHIRNPWTKNGSVLGRLAQLVYHLLGWQFFLGGCNMDRDTPAVVKKAAPWEAVDVKTHFEWTALPYAAGTFTKRR</sequence>
<evidence type="ECO:0008006" key="3">
    <source>
        <dbReference type="Google" id="ProtNLM"/>
    </source>
</evidence>
<dbReference type="GeneID" id="27713533"/>
<gene>
    <name evidence="1" type="ORF">Z520_07787</name>
</gene>
<dbReference type="OrthoDB" id="540004at2759"/>
<dbReference type="STRING" id="1442371.A0A0D2IHK6"/>
<reference evidence="1 2" key="1">
    <citation type="submission" date="2015-01" db="EMBL/GenBank/DDBJ databases">
        <title>The Genome Sequence of Fonsecaea multimorphosa CBS 102226.</title>
        <authorList>
            <consortium name="The Broad Institute Genomics Platform"/>
            <person name="Cuomo C."/>
            <person name="de Hoog S."/>
            <person name="Gorbushina A."/>
            <person name="Stielow B."/>
            <person name="Teixiera M."/>
            <person name="Abouelleil A."/>
            <person name="Chapman S.B."/>
            <person name="Priest M."/>
            <person name="Young S.K."/>
            <person name="Wortman J."/>
            <person name="Nusbaum C."/>
            <person name="Birren B."/>
        </authorList>
    </citation>
    <scope>NUCLEOTIDE SEQUENCE [LARGE SCALE GENOMIC DNA]</scope>
    <source>
        <strain evidence="1 2">CBS 102226</strain>
    </source>
</reference>
<dbReference type="Proteomes" id="UP000053411">
    <property type="component" value="Unassembled WGS sequence"/>
</dbReference>
<dbReference type="PANTHER" id="PTHR45036:SF1">
    <property type="entry name" value="METHYLTRANSFERASE LIKE 7A"/>
    <property type="match status" value="1"/>
</dbReference>
<dbReference type="SUPFAM" id="SSF53335">
    <property type="entry name" value="S-adenosyl-L-methionine-dependent methyltransferases"/>
    <property type="match status" value="1"/>
</dbReference>
<dbReference type="RefSeq" id="XP_016630644.1">
    <property type="nucleotide sequence ID" value="XM_016778284.1"/>
</dbReference>
<dbReference type="InterPro" id="IPR052356">
    <property type="entry name" value="Thiol_S-MT"/>
</dbReference>
<protein>
    <recommendedName>
        <fullName evidence="3">Methyltransferase type 11 domain-containing protein</fullName>
    </recommendedName>
</protein>
<name>A0A0D2IHK6_9EURO</name>
<accession>A0A0D2IHK6</accession>
<dbReference type="CDD" id="cd02440">
    <property type="entry name" value="AdoMet_MTases"/>
    <property type="match status" value="1"/>
</dbReference>
<keyword evidence="2" id="KW-1185">Reference proteome</keyword>
<dbReference type="Gene3D" id="3.40.50.150">
    <property type="entry name" value="Vaccinia Virus protein VP39"/>
    <property type="match status" value="1"/>
</dbReference>